<dbReference type="GO" id="GO:0030246">
    <property type="term" value="F:carbohydrate binding"/>
    <property type="evidence" value="ECO:0007669"/>
    <property type="project" value="UniProtKB-ARBA"/>
</dbReference>
<protein>
    <submittedName>
        <fullName evidence="5">D-threitol-binding protein</fullName>
    </submittedName>
</protein>
<evidence type="ECO:0000259" key="4">
    <source>
        <dbReference type="Pfam" id="PF13407"/>
    </source>
</evidence>
<feature type="domain" description="Periplasmic binding protein" evidence="4">
    <location>
        <begin position="39"/>
        <end position="289"/>
    </location>
</feature>
<sequence>MKRSTRGWLIALLLGSALVVGLVWAQSQQLTKVATNLGSLGNPFFIRMGQGVTDAAKKINPNVQVIVEAADYDVGKQSAAIDNYIAAGVQILVLNPADPEALVPAVKRAKAAGMTVVSADVGIKEGADAIITSNNVQAGVLACQFIADRLKGNGNVVIINGPPVTAVTDRVAGCKQVFAKYPGIKILSDNQNAGGSRDGGLKVMTDLLTANPKIDAVFAINDPTGIGAELAIRQAKREKEMFITAVDGSPDAVKALKDPNSIFLASSAQDPYTMAARALEIGWQIRTGKMKPQTAPILIPVQLITKQNVNSYRGWE</sequence>
<dbReference type="EMBL" id="QWLB01000020">
    <property type="protein sequence ID" value="RIH92411.1"/>
    <property type="molecule type" value="Genomic_DNA"/>
</dbReference>
<dbReference type="PANTHER" id="PTHR46847">
    <property type="entry name" value="D-ALLOSE-BINDING PERIPLASMIC PROTEIN-RELATED"/>
    <property type="match status" value="1"/>
</dbReference>
<organism evidence="5 6">
    <name type="scientific">Meiothermus granaticius NBRC 107808</name>
    <dbReference type="NCBI Taxonomy" id="1227551"/>
    <lineage>
        <taxon>Bacteria</taxon>
        <taxon>Thermotogati</taxon>
        <taxon>Deinococcota</taxon>
        <taxon>Deinococci</taxon>
        <taxon>Thermales</taxon>
        <taxon>Thermaceae</taxon>
        <taxon>Meiothermus</taxon>
    </lineage>
</organism>
<dbReference type="Proteomes" id="UP000266178">
    <property type="component" value="Unassembled WGS sequence"/>
</dbReference>
<name>A0A399FCJ8_9DEIN</name>
<dbReference type="CDD" id="cd06321">
    <property type="entry name" value="PBP1_ABC_sugar_binding-like"/>
    <property type="match status" value="1"/>
</dbReference>
<comment type="subcellular location">
    <subcellularLocation>
        <location evidence="1">Cell envelope</location>
    </subcellularLocation>
</comment>
<dbReference type="InterPro" id="IPR028082">
    <property type="entry name" value="Peripla_BP_I"/>
</dbReference>
<keyword evidence="3" id="KW-0732">Signal</keyword>
<reference evidence="5 6" key="1">
    <citation type="submission" date="2018-08" db="EMBL/GenBank/DDBJ databases">
        <title>Meiothermus granaticius genome AF-68 sequencing project.</title>
        <authorList>
            <person name="Da Costa M.S."/>
            <person name="Albuquerque L."/>
            <person name="Raposo P."/>
            <person name="Froufe H.J.C."/>
            <person name="Barroso C.S."/>
            <person name="Egas C."/>
        </authorList>
    </citation>
    <scope>NUCLEOTIDE SEQUENCE [LARGE SCALE GENOMIC DNA]</scope>
    <source>
        <strain evidence="5 6">AF-68</strain>
    </source>
</reference>
<dbReference type="InterPro" id="IPR025997">
    <property type="entry name" value="SBP_2_dom"/>
</dbReference>
<evidence type="ECO:0000313" key="5">
    <source>
        <dbReference type="EMBL" id="RIH92411.1"/>
    </source>
</evidence>
<evidence type="ECO:0000256" key="1">
    <source>
        <dbReference type="ARBA" id="ARBA00004196"/>
    </source>
</evidence>
<gene>
    <name evidence="5" type="primary">thpA</name>
    <name evidence="5" type="ORF">Mgrana_01707</name>
</gene>
<comment type="similarity">
    <text evidence="2">Belongs to the bacterial solute-binding protein 2 family.</text>
</comment>
<keyword evidence="6" id="KW-1185">Reference proteome</keyword>
<dbReference type="SUPFAM" id="SSF53822">
    <property type="entry name" value="Periplasmic binding protein-like I"/>
    <property type="match status" value="1"/>
</dbReference>
<evidence type="ECO:0000256" key="3">
    <source>
        <dbReference type="ARBA" id="ARBA00022729"/>
    </source>
</evidence>
<proteinExistence type="inferred from homology"/>
<dbReference type="RefSeq" id="WP_119357198.1">
    <property type="nucleotide sequence ID" value="NZ_BJXM01000011.1"/>
</dbReference>
<evidence type="ECO:0000256" key="2">
    <source>
        <dbReference type="ARBA" id="ARBA00007639"/>
    </source>
</evidence>
<dbReference type="OrthoDB" id="9800520at2"/>
<comment type="caution">
    <text evidence="5">The sequence shown here is derived from an EMBL/GenBank/DDBJ whole genome shotgun (WGS) entry which is preliminary data.</text>
</comment>
<accession>A0A399FCJ8</accession>
<dbReference type="Pfam" id="PF13407">
    <property type="entry name" value="Peripla_BP_4"/>
    <property type="match status" value="1"/>
</dbReference>
<dbReference type="GO" id="GO:0030313">
    <property type="term" value="C:cell envelope"/>
    <property type="evidence" value="ECO:0007669"/>
    <property type="project" value="UniProtKB-SubCell"/>
</dbReference>
<dbReference type="Gene3D" id="3.40.50.2300">
    <property type="match status" value="2"/>
</dbReference>
<evidence type="ECO:0000313" key="6">
    <source>
        <dbReference type="Proteomes" id="UP000266178"/>
    </source>
</evidence>
<dbReference type="PANTHER" id="PTHR46847:SF2">
    <property type="entry name" value="ABC TRANSPORTER SUGAR-BINDING PROTEIN"/>
    <property type="match status" value="1"/>
</dbReference>
<dbReference type="AlphaFoldDB" id="A0A399FCJ8"/>